<dbReference type="PANTHER" id="PTHR34709">
    <property type="entry name" value="OS10G0396666 PROTEIN"/>
    <property type="match status" value="1"/>
</dbReference>
<sequence>MDVRLRRSSPPHGTLTHRMDDCISALPDDMLLLVLAHLGCARSAVQSSLLSRRWRRLYMGLTDLSFRGLPPTTMEAALRCFAASSSQVSTLDIYVSSRHTATSANSLMRAAVRLSPRRLLFTVQESSREYMDIELPCFHGTASIEIDTGRLGLKPLQDGEFTALESLSIAGSIIDLRSLLNRYPRLRVLSISHMGMNLDQTTLPPASVFTALEKLSLYGRIVDLGPLLNGCKRLRELSVTQGSTRLLHIALPPPGEFPVLEKLSISGNIADFGTLLNQCPRLRVVGVTFRGMALRSIEAGLAILEDAASLGLMVSLLGVEIHWRDDDVDTARFNSLLRTMARISPPELIITENYEGCDFRTFDKKLNADMPCFPHATSMSILMRVLGTQETITVRGIRALRRCRHWHSGHPLPVPASAKRNGCYVQDRCALGLPAGFLSVT</sequence>
<dbReference type="Proteomes" id="UP001231189">
    <property type="component" value="Unassembled WGS sequence"/>
</dbReference>
<evidence type="ECO:0008006" key="3">
    <source>
        <dbReference type="Google" id="ProtNLM"/>
    </source>
</evidence>
<dbReference type="InterPro" id="IPR036047">
    <property type="entry name" value="F-box-like_dom_sf"/>
</dbReference>
<dbReference type="Gene3D" id="3.80.10.10">
    <property type="entry name" value="Ribonuclease Inhibitor"/>
    <property type="match status" value="1"/>
</dbReference>
<proteinExistence type="predicted"/>
<protein>
    <recommendedName>
        <fullName evidence="3">F-box domain-containing protein</fullName>
    </recommendedName>
</protein>
<evidence type="ECO:0000313" key="2">
    <source>
        <dbReference type="Proteomes" id="UP001231189"/>
    </source>
</evidence>
<organism evidence="1 2">
    <name type="scientific">Lolium multiflorum</name>
    <name type="common">Italian ryegrass</name>
    <name type="synonym">Lolium perenne subsp. multiflorum</name>
    <dbReference type="NCBI Taxonomy" id="4521"/>
    <lineage>
        <taxon>Eukaryota</taxon>
        <taxon>Viridiplantae</taxon>
        <taxon>Streptophyta</taxon>
        <taxon>Embryophyta</taxon>
        <taxon>Tracheophyta</taxon>
        <taxon>Spermatophyta</taxon>
        <taxon>Magnoliopsida</taxon>
        <taxon>Liliopsida</taxon>
        <taxon>Poales</taxon>
        <taxon>Poaceae</taxon>
        <taxon>BOP clade</taxon>
        <taxon>Pooideae</taxon>
        <taxon>Poodae</taxon>
        <taxon>Poeae</taxon>
        <taxon>Poeae Chloroplast Group 2 (Poeae type)</taxon>
        <taxon>Loliodinae</taxon>
        <taxon>Loliinae</taxon>
        <taxon>Lolium</taxon>
    </lineage>
</organism>
<comment type="caution">
    <text evidence="1">The sequence shown here is derived from an EMBL/GenBank/DDBJ whole genome shotgun (WGS) entry which is preliminary data.</text>
</comment>
<gene>
    <name evidence="1" type="ORF">QYE76_060055</name>
</gene>
<keyword evidence="2" id="KW-1185">Reference proteome</keyword>
<dbReference type="EMBL" id="JAUUTY010000004">
    <property type="protein sequence ID" value="KAK1642250.1"/>
    <property type="molecule type" value="Genomic_DNA"/>
</dbReference>
<accession>A0AAD8RZ91</accession>
<dbReference type="PANTHER" id="PTHR34709:SF25">
    <property type="entry name" value="OS06G0688400 PROTEIN"/>
    <property type="match status" value="1"/>
</dbReference>
<evidence type="ECO:0000313" key="1">
    <source>
        <dbReference type="EMBL" id="KAK1642250.1"/>
    </source>
</evidence>
<dbReference type="InterPro" id="IPR032675">
    <property type="entry name" value="LRR_dom_sf"/>
</dbReference>
<dbReference type="SUPFAM" id="SSF81383">
    <property type="entry name" value="F-box domain"/>
    <property type="match status" value="1"/>
</dbReference>
<dbReference type="SUPFAM" id="SSF52058">
    <property type="entry name" value="L domain-like"/>
    <property type="match status" value="1"/>
</dbReference>
<dbReference type="InterPro" id="IPR055312">
    <property type="entry name" value="FBL15-like"/>
</dbReference>
<name>A0AAD8RZ91_LOLMU</name>
<reference evidence="1" key="1">
    <citation type="submission" date="2023-07" db="EMBL/GenBank/DDBJ databases">
        <title>A chromosome-level genome assembly of Lolium multiflorum.</title>
        <authorList>
            <person name="Chen Y."/>
            <person name="Copetti D."/>
            <person name="Kolliker R."/>
            <person name="Studer B."/>
        </authorList>
    </citation>
    <scope>NUCLEOTIDE SEQUENCE</scope>
    <source>
        <strain evidence="1">02402/16</strain>
        <tissue evidence="1">Leaf</tissue>
    </source>
</reference>
<dbReference type="AlphaFoldDB" id="A0AAD8RZ91"/>